<evidence type="ECO:0000256" key="1">
    <source>
        <dbReference type="SAM" id="MobiDB-lite"/>
    </source>
</evidence>
<name>A0A817NKR7_9BILA</name>
<evidence type="ECO:0000256" key="2">
    <source>
        <dbReference type="SAM" id="Phobius"/>
    </source>
</evidence>
<dbReference type="OrthoDB" id="10071197at2759"/>
<dbReference type="Proteomes" id="UP000663825">
    <property type="component" value="Unassembled WGS sequence"/>
</dbReference>
<feature type="compositionally biased region" description="Polar residues" evidence="1">
    <location>
        <begin position="30"/>
        <end position="51"/>
    </location>
</feature>
<feature type="transmembrane region" description="Helical" evidence="2">
    <location>
        <begin position="420"/>
        <end position="445"/>
    </location>
</feature>
<keyword evidence="2" id="KW-1133">Transmembrane helix</keyword>
<reference evidence="3" key="1">
    <citation type="submission" date="2021-02" db="EMBL/GenBank/DDBJ databases">
        <authorList>
            <person name="Nowell W R."/>
        </authorList>
    </citation>
    <scope>NUCLEOTIDE SEQUENCE</scope>
</reference>
<organism evidence="3 4">
    <name type="scientific">Rotaria socialis</name>
    <dbReference type="NCBI Taxonomy" id="392032"/>
    <lineage>
        <taxon>Eukaryota</taxon>
        <taxon>Metazoa</taxon>
        <taxon>Spiralia</taxon>
        <taxon>Gnathifera</taxon>
        <taxon>Rotifera</taxon>
        <taxon>Eurotatoria</taxon>
        <taxon>Bdelloidea</taxon>
        <taxon>Philodinida</taxon>
        <taxon>Philodinidae</taxon>
        <taxon>Rotaria</taxon>
    </lineage>
</organism>
<dbReference type="EMBL" id="CAJNXB010000892">
    <property type="protein sequence ID" value="CAF3111990.1"/>
    <property type="molecule type" value="Genomic_DNA"/>
</dbReference>
<comment type="caution">
    <text evidence="3">The sequence shown here is derived from an EMBL/GenBank/DDBJ whole genome shotgun (WGS) entry which is preliminary data.</text>
</comment>
<feature type="region of interest" description="Disordered" evidence="1">
    <location>
        <begin position="70"/>
        <end position="101"/>
    </location>
</feature>
<keyword evidence="2" id="KW-0472">Membrane</keyword>
<feature type="compositionally biased region" description="Polar residues" evidence="1">
    <location>
        <begin position="173"/>
        <end position="187"/>
    </location>
</feature>
<sequence>MAAARNTAADSKRFVFRSPNKDPDAYFIPANQSGSYVSSRTAQSTDMTTPHTEAVTPARRVVVIRNTKNPHSAQGHVDLSELGRSNSDENPAVTTDGNKLVYVMRRPIGSKSSSRPPPPAELHQTVPESINTTQLQHARTLTPPNETAISFDDQPRSPSPHHSPSIRPKHHTLITTSPIQTEKSSSYIPYLRRPRSKVRTPSPPPIRTTSYKRSTSPTQAEHYQGVVPYLRRSRSKVRTPSPPPIRTTSSKRSVSPSQTENYQESIPYLRSSKSKIRAPTPIVEHTNSARSPTVNEDKIDDIDPQQTFTYYSLQNINESMNTSSPVMVENEEHTTQNYNVQNKKDTQRTTAASSAVKSAKSIVLINPDDQSIAVVENSYTKGAKSVKIARFIERDDDRSSESLLKRSPRRGCLGCLARHMCLIILICFILIFIGLAGAGVSAYFYVLNSTDNFIPTIAGMAAGGALALAALLFLCIVVACIGSHDGYFNYNDDEKQVGGRAFAFIPPTHPNAHLYIPRDYAKLVENGNQLPMAPMPARASSNFVYGHQSLMAPVSTVSYTPQQAMNRSNRSTITVNNKSNNDIITIEMPERLVTGREMSPKSRERNLNQVVKNIGHVVEDSKKKNNGDAPKKVIIQIEKNKK</sequence>
<protein>
    <submittedName>
        <fullName evidence="3">Uncharacterized protein</fullName>
    </submittedName>
</protein>
<keyword evidence="2" id="KW-0812">Transmembrane</keyword>
<accession>A0A817NKR7</accession>
<feature type="region of interest" description="Disordered" evidence="1">
    <location>
        <begin position="1"/>
        <end position="51"/>
    </location>
</feature>
<gene>
    <name evidence="3" type="ORF">TIS948_LOCUS7520</name>
</gene>
<feature type="compositionally biased region" description="Polar residues" evidence="1">
    <location>
        <begin position="254"/>
        <end position="264"/>
    </location>
</feature>
<proteinExistence type="predicted"/>
<evidence type="ECO:0000313" key="3">
    <source>
        <dbReference type="EMBL" id="CAF3111990.1"/>
    </source>
</evidence>
<dbReference type="AlphaFoldDB" id="A0A817NKR7"/>
<feature type="transmembrane region" description="Helical" evidence="2">
    <location>
        <begin position="457"/>
        <end position="481"/>
    </location>
</feature>
<feature type="compositionally biased region" description="Polar residues" evidence="1">
    <location>
        <begin position="211"/>
        <end position="221"/>
    </location>
</feature>
<feature type="compositionally biased region" description="Polar residues" evidence="1">
    <location>
        <begin position="83"/>
        <end position="97"/>
    </location>
</feature>
<evidence type="ECO:0000313" key="4">
    <source>
        <dbReference type="Proteomes" id="UP000663825"/>
    </source>
</evidence>
<feature type="region of interest" description="Disordered" evidence="1">
    <location>
        <begin position="145"/>
        <end position="264"/>
    </location>
</feature>